<dbReference type="InterPro" id="IPR012910">
    <property type="entry name" value="Plug_dom"/>
</dbReference>
<keyword evidence="3 7" id="KW-1134">Transmembrane beta strand</keyword>
<keyword evidence="11" id="KW-1185">Reference proteome</keyword>
<keyword evidence="10" id="KW-0675">Receptor</keyword>
<evidence type="ECO:0000256" key="4">
    <source>
        <dbReference type="ARBA" id="ARBA00022692"/>
    </source>
</evidence>
<organism evidence="10 11">
    <name type="scientific">Flavobacterium nitrogenifigens</name>
    <dbReference type="NCBI Taxonomy" id="1617283"/>
    <lineage>
        <taxon>Bacteria</taxon>
        <taxon>Pseudomonadati</taxon>
        <taxon>Bacteroidota</taxon>
        <taxon>Flavobacteriia</taxon>
        <taxon>Flavobacteriales</taxon>
        <taxon>Flavobacteriaceae</taxon>
        <taxon>Flavobacterium</taxon>
    </lineage>
</organism>
<dbReference type="InterPro" id="IPR037066">
    <property type="entry name" value="Plug_dom_sf"/>
</dbReference>
<dbReference type="Proteomes" id="UP000319267">
    <property type="component" value="Unassembled WGS sequence"/>
</dbReference>
<dbReference type="Gene3D" id="2.40.170.20">
    <property type="entry name" value="TonB-dependent receptor, beta-barrel domain"/>
    <property type="match status" value="1"/>
</dbReference>
<dbReference type="OrthoDB" id="99480at2"/>
<evidence type="ECO:0000256" key="8">
    <source>
        <dbReference type="SAM" id="SignalP"/>
    </source>
</evidence>
<evidence type="ECO:0000256" key="3">
    <source>
        <dbReference type="ARBA" id="ARBA00022452"/>
    </source>
</evidence>
<reference evidence="10 11" key="1">
    <citation type="submission" date="2017-05" db="EMBL/GenBank/DDBJ databases">
        <authorList>
            <person name="Varghese N."/>
            <person name="Submissions S."/>
        </authorList>
    </citation>
    <scope>NUCLEOTIDE SEQUENCE [LARGE SCALE GENOMIC DNA]</scope>
    <source>
        <strain evidence="10 11">DSM 29982</strain>
    </source>
</reference>
<sequence length="685" mass="77706">MKNKLFTAIVIVLLAVQNGFAQKANKPEANKLEVKKSEADTMHLSKIVINNVDFRKKIMKVDLKMSPVNSAQDLLRKVPGLFIAQHAGGGKAEQIFLRGFDNDHGTDISVMADGMPVNIVSHAHGQGYADLHFLIPETVKDIDFGKGAYYADKGDFNTSGYVNFSTFDKLENNLFKIEGGSFNTMRAVTMLNLLNKNNQDKNFYVAGEFNYTDGPFDVKQDFTRINFLAKYSQWIDEKQYISILGSTFSSSWNASGQIPERAVEEGIISRWGSIDPTEGGRTSRTNLAVNYRYLANENEEFSSNLFYSKYNFNLFSNFTFYLNDPVYGDEIQQTDNRSIYGLENKYIRRFAFENSNLTWTSGAGFRFDDIKDLQLNHVYQRDLLLDRLSDGSATEVNVHGYTSIDYRVGKWLINPSARLDYFTFSLHDRLASLPAAKEASAARISPKLNISYTQNQNVQWYIKSGFGFHSNDVRVVVAQDGKDILPYSFGSDLGVILRPTANMIIQPAIWHMYLQQEFVYVGDEAVVEPSGKTRRLGFDLSLRYQPISWLYLDGDLNYAHARYIDEPKGEDYIPLVPTLTSTGGVAVKLPSGFSANLRYRYMDSRPAIEDNSVRTRGYFVNDLVLAYGKKSWEVNMQFQNIFNTKWNEAQFETETRLRDEASSVSELCFTPGTPFAVKAGISYKF</sequence>
<dbReference type="GO" id="GO:0015344">
    <property type="term" value="F:siderophore uptake transmembrane transporter activity"/>
    <property type="evidence" value="ECO:0007669"/>
    <property type="project" value="TreeGrafter"/>
</dbReference>
<evidence type="ECO:0000259" key="9">
    <source>
        <dbReference type="Pfam" id="PF07715"/>
    </source>
</evidence>
<feature type="chain" id="PRO_5021952098" evidence="8">
    <location>
        <begin position="24"/>
        <end position="685"/>
    </location>
</feature>
<evidence type="ECO:0000256" key="2">
    <source>
        <dbReference type="ARBA" id="ARBA00022448"/>
    </source>
</evidence>
<dbReference type="SUPFAM" id="SSF56935">
    <property type="entry name" value="Porins"/>
    <property type="match status" value="1"/>
</dbReference>
<keyword evidence="4 7" id="KW-0812">Transmembrane</keyword>
<evidence type="ECO:0000256" key="7">
    <source>
        <dbReference type="PROSITE-ProRule" id="PRU01360"/>
    </source>
</evidence>
<dbReference type="PROSITE" id="PS52016">
    <property type="entry name" value="TONB_DEPENDENT_REC_3"/>
    <property type="match status" value="1"/>
</dbReference>
<dbReference type="GO" id="GO:0044718">
    <property type="term" value="P:siderophore transmembrane transport"/>
    <property type="evidence" value="ECO:0007669"/>
    <property type="project" value="TreeGrafter"/>
</dbReference>
<dbReference type="PANTHER" id="PTHR30069">
    <property type="entry name" value="TONB-DEPENDENT OUTER MEMBRANE RECEPTOR"/>
    <property type="match status" value="1"/>
</dbReference>
<dbReference type="Pfam" id="PF07715">
    <property type="entry name" value="Plug"/>
    <property type="match status" value="1"/>
</dbReference>
<dbReference type="AlphaFoldDB" id="A0A521FFM1"/>
<evidence type="ECO:0000313" key="10">
    <source>
        <dbReference type="EMBL" id="SMO94905.1"/>
    </source>
</evidence>
<dbReference type="Gene3D" id="2.170.130.10">
    <property type="entry name" value="TonB-dependent receptor, plug domain"/>
    <property type="match status" value="1"/>
</dbReference>
<dbReference type="EMBL" id="FXTQ01000011">
    <property type="protein sequence ID" value="SMO94905.1"/>
    <property type="molecule type" value="Genomic_DNA"/>
</dbReference>
<dbReference type="InterPro" id="IPR036942">
    <property type="entry name" value="Beta-barrel_TonB_sf"/>
</dbReference>
<comment type="subcellular location">
    <subcellularLocation>
        <location evidence="1 7">Cell outer membrane</location>
        <topology evidence="1 7">Multi-pass membrane protein</topology>
    </subcellularLocation>
</comment>
<keyword evidence="6 7" id="KW-0998">Cell outer membrane</keyword>
<evidence type="ECO:0000313" key="11">
    <source>
        <dbReference type="Proteomes" id="UP000319267"/>
    </source>
</evidence>
<evidence type="ECO:0000256" key="6">
    <source>
        <dbReference type="ARBA" id="ARBA00023237"/>
    </source>
</evidence>
<name>A0A521FFM1_9FLAO</name>
<dbReference type="PANTHER" id="PTHR30069:SF36">
    <property type="entry name" value="BLL6948 PROTEIN"/>
    <property type="match status" value="1"/>
</dbReference>
<dbReference type="GO" id="GO:0009279">
    <property type="term" value="C:cell outer membrane"/>
    <property type="evidence" value="ECO:0007669"/>
    <property type="project" value="UniProtKB-SubCell"/>
</dbReference>
<protein>
    <submittedName>
        <fullName evidence="10">Outer membrane receptor proteins, mostly Fe transport</fullName>
    </submittedName>
</protein>
<proteinExistence type="inferred from homology"/>
<keyword evidence="8" id="KW-0732">Signal</keyword>
<gene>
    <name evidence="10" type="ORF">SAMN06265220_11117</name>
</gene>
<feature type="domain" description="TonB-dependent receptor plug" evidence="9">
    <location>
        <begin position="62"/>
        <end position="160"/>
    </location>
</feature>
<comment type="similarity">
    <text evidence="7">Belongs to the TonB-dependent receptor family.</text>
</comment>
<dbReference type="RefSeq" id="WP_111376001.1">
    <property type="nucleotide sequence ID" value="NZ_CP043612.1"/>
</dbReference>
<evidence type="ECO:0000256" key="1">
    <source>
        <dbReference type="ARBA" id="ARBA00004571"/>
    </source>
</evidence>
<dbReference type="InterPro" id="IPR039426">
    <property type="entry name" value="TonB-dep_rcpt-like"/>
</dbReference>
<keyword evidence="2 7" id="KW-0813">Transport</keyword>
<evidence type="ECO:0000256" key="5">
    <source>
        <dbReference type="ARBA" id="ARBA00023136"/>
    </source>
</evidence>
<feature type="signal peptide" evidence="8">
    <location>
        <begin position="1"/>
        <end position="23"/>
    </location>
</feature>
<keyword evidence="5 7" id="KW-0472">Membrane</keyword>
<accession>A0A521FFM1</accession>